<dbReference type="Proteomes" id="UP000789920">
    <property type="component" value="Unassembled WGS sequence"/>
</dbReference>
<keyword evidence="2" id="KW-1185">Reference proteome</keyword>
<protein>
    <submittedName>
        <fullName evidence="1">6197_t:CDS:1</fullName>
    </submittedName>
</protein>
<evidence type="ECO:0000313" key="2">
    <source>
        <dbReference type="Proteomes" id="UP000789920"/>
    </source>
</evidence>
<organism evidence="1 2">
    <name type="scientific">Racocetra persica</name>
    <dbReference type="NCBI Taxonomy" id="160502"/>
    <lineage>
        <taxon>Eukaryota</taxon>
        <taxon>Fungi</taxon>
        <taxon>Fungi incertae sedis</taxon>
        <taxon>Mucoromycota</taxon>
        <taxon>Glomeromycotina</taxon>
        <taxon>Glomeromycetes</taxon>
        <taxon>Diversisporales</taxon>
        <taxon>Gigasporaceae</taxon>
        <taxon>Racocetra</taxon>
    </lineage>
</organism>
<accession>A0ACA9S5H4</accession>
<comment type="caution">
    <text evidence="1">The sequence shown here is derived from an EMBL/GenBank/DDBJ whole genome shotgun (WGS) entry which is preliminary data.</text>
</comment>
<evidence type="ECO:0000313" key="1">
    <source>
        <dbReference type="EMBL" id="CAG8826680.1"/>
    </source>
</evidence>
<reference evidence="1" key="1">
    <citation type="submission" date="2021-06" db="EMBL/GenBank/DDBJ databases">
        <authorList>
            <person name="Kallberg Y."/>
            <person name="Tangrot J."/>
            <person name="Rosling A."/>
        </authorList>
    </citation>
    <scope>NUCLEOTIDE SEQUENCE</scope>
    <source>
        <strain evidence="1">MA461A</strain>
    </source>
</reference>
<feature type="non-terminal residue" evidence="1">
    <location>
        <position position="121"/>
    </location>
</feature>
<gene>
    <name evidence="1" type="ORF">RPERSI_LOCUS26790</name>
</gene>
<proteinExistence type="predicted"/>
<sequence length="121" mass="14177">MVMATGWLFKNSTYKNNLYANRGKLFCRFCQDTVSHEKKSVIDNHLASSTHKKKKKKALEKPQEDTPTQRTLTTCSKLYDGREQFVLDFVKLFAKADIPFEKIHHFQPFLQDHCKYGMCIN</sequence>
<name>A0ACA9S5H4_9GLOM</name>
<dbReference type="EMBL" id="CAJVQC010092572">
    <property type="protein sequence ID" value="CAG8826680.1"/>
    <property type="molecule type" value="Genomic_DNA"/>
</dbReference>